<evidence type="ECO:0000313" key="2">
    <source>
        <dbReference type="Proteomes" id="UP000596661"/>
    </source>
</evidence>
<dbReference type="Gramene" id="novel_model_3529_5bd9a17a">
    <property type="protein sequence ID" value="cds.novel_model_3529_5bd9a17a"/>
    <property type="gene ID" value="novel_gene_1880_5bd9a17a"/>
</dbReference>
<reference evidence="1 2" key="1">
    <citation type="submission" date="2018-11" db="EMBL/GenBank/DDBJ databases">
        <authorList>
            <person name="Grassa J C."/>
        </authorList>
    </citation>
    <scope>NUCLEOTIDE SEQUENCE [LARGE SCALE GENOMIC DNA]</scope>
</reference>
<dbReference type="Gramene" id="novel_model_3530_5bd9a17a.1.5bd9b138">
    <property type="protein sequence ID" value="cds.novel_model_3530_5bd9a17a.1.5bd9b138"/>
    <property type="gene ID" value="novel_gene_1880_5bd9a17a"/>
</dbReference>
<dbReference type="AlphaFoldDB" id="A0A803R097"/>
<organism evidence="1 2">
    <name type="scientific">Cannabis sativa</name>
    <name type="common">Hemp</name>
    <name type="synonym">Marijuana</name>
    <dbReference type="NCBI Taxonomy" id="3483"/>
    <lineage>
        <taxon>Eukaryota</taxon>
        <taxon>Viridiplantae</taxon>
        <taxon>Streptophyta</taxon>
        <taxon>Embryophyta</taxon>
        <taxon>Tracheophyta</taxon>
        <taxon>Spermatophyta</taxon>
        <taxon>Magnoliopsida</taxon>
        <taxon>eudicotyledons</taxon>
        <taxon>Gunneridae</taxon>
        <taxon>Pentapetalae</taxon>
        <taxon>rosids</taxon>
        <taxon>fabids</taxon>
        <taxon>Rosales</taxon>
        <taxon>Cannabaceae</taxon>
        <taxon>Cannabis</taxon>
    </lineage>
</organism>
<dbReference type="Proteomes" id="UP000596661">
    <property type="component" value="Chromosome 3"/>
</dbReference>
<sequence length="78" mass="9524">MSCLPLLVRFGDMLILEQICLRPLFDMILGPRGKFHICFLKHCFFYWNLLKHYHTIWLGEYEWNAMNKVIFSFHLFII</sequence>
<dbReference type="EnsemblPlants" id="novel_model_3531_5bd9a17a.2.5bd9b138">
    <property type="protein sequence ID" value="cds.novel_model_3531_5bd9a17a.2.5bd9b138"/>
    <property type="gene ID" value="novel_gene_1880_5bd9a17a"/>
</dbReference>
<accession>A0A803R099</accession>
<dbReference type="EnsemblPlants" id="novel_model_3530_5bd9a17a.1.5bd9b138">
    <property type="protein sequence ID" value="cds.novel_model_3530_5bd9a17a.1.5bd9b138"/>
    <property type="gene ID" value="novel_gene_1880_5bd9a17a"/>
</dbReference>
<accession>A0A803R097</accession>
<name>A0A803R097_CANSA</name>
<protein>
    <submittedName>
        <fullName evidence="1">Uncharacterized protein</fullName>
    </submittedName>
</protein>
<dbReference type="EMBL" id="UZAU01000295">
    <property type="status" value="NOT_ANNOTATED_CDS"/>
    <property type="molecule type" value="Genomic_DNA"/>
</dbReference>
<reference evidence="1" key="2">
    <citation type="submission" date="2021-03" db="UniProtKB">
        <authorList>
            <consortium name="EnsemblPlants"/>
        </authorList>
    </citation>
    <scope>IDENTIFICATION</scope>
</reference>
<keyword evidence="2" id="KW-1185">Reference proteome</keyword>
<dbReference type="Gramene" id="novel_model_3531_5bd9a17a.2.5bd9b138">
    <property type="protein sequence ID" value="cds.novel_model_3531_5bd9a17a.2.5bd9b138"/>
    <property type="gene ID" value="novel_gene_1880_5bd9a17a"/>
</dbReference>
<evidence type="ECO:0000313" key="1">
    <source>
        <dbReference type="EnsemblPlants" id="cds.novel_model_3529_5bd9a17a"/>
    </source>
</evidence>
<accession>A0A803R0A0</accession>
<dbReference type="EnsemblPlants" id="novel_model_3529_5bd9a17a">
    <property type="protein sequence ID" value="cds.novel_model_3529_5bd9a17a"/>
    <property type="gene ID" value="novel_gene_1880_5bd9a17a"/>
</dbReference>
<proteinExistence type="predicted"/>